<dbReference type="PANTHER" id="PTHR43308:SF5">
    <property type="entry name" value="S-LAYER PROTEIN _ PEPTIDOGLYCAN ENDO-BETA-N-ACETYLGLUCOSAMINIDASE"/>
    <property type="match status" value="1"/>
</dbReference>
<dbReference type="PANTHER" id="PTHR43308">
    <property type="entry name" value="OUTER MEMBRANE PROTEIN ALPHA-RELATED"/>
    <property type="match status" value="1"/>
</dbReference>
<accession>A0A9X4L6N4</accession>
<feature type="domain" description="SLH" evidence="1">
    <location>
        <begin position="325"/>
        <end position="388"/>
    </location>
</feature>
<organism evidence="2 3">
    <name type="scientific">Cohnella rhizosphaerae</name>
    <dbReference type="NCBI Taxonomy" id="1457232"/>
    <lineage>
        <taxon>Bacteria</taxon>
        <taxon>Bacillati</taxon>
        <taxon>Bacillota</taxon>
        <taxon>Bacilli</taxon>
        <taxon>Bacillales</taxon>
        <taxon>Paenibacillaceae</taxon>
        <taxon>Cohnella</taxon>
    </lineage>
</organism>
<feature type="domain" description="SLH" evidence="1">
    <location>
        <begin position="201"/>
        <end position="265"/>
    </location>
</feature>
<keyword evidence="3" id="KW-1185">Reference proteome</keyword>
<dbReference type="PROSITE" id="PS51272">
    <property type="entry name" value="SLH"/>
    <property type="match status" value="3"/>
</dbReference>
<dbReference type="EMBL" id="JAPDIA010000009">
    <property type="protein sequence ID" value="MDG0814462.1"/>
    <property type="molecule type" value="Genomic_DNA"/>
</dbReference>
<dbReference type="Pfam" id="PF00395">
    <property type="entry name" value="SLH"/>
    <property type="match status" value="3"/>
</dbReference>
<feature type="domain" description="SLH" evidence="1">
    <location>
        <begin position="266"/>
        <end position="324"/>
    </location>
</feature>
<evidence type="ECO:0000259" key="1">
    <source>
        <dbReference type="PROSITE" id="PS51272"/>
    </source>
</evidence>
<protein>
    <submittedName>
        <fullName evidence="2">S-layer homology domain-containing protein</fullName>
    </submittedName>
</protein>
<evidence type="ECO:0000313" key="2">
    <source>
        <dbReference type="EMBL" id="MDG0814462.1"/>
    </source>
</evidence>
<name>A0A9X4L6N4_9BACL</name>
<dbReference type="RefSeq" id="WP_277539421.1">
    <property type="nucleotide sequence ID" value="NZ_JAPDIA010000009.1"/>
</dbReference>
<sequence>MFGGSDKTGAPVTKVDIVRTTDAKGGKTDAVKLTEELAAKTVEQLKALKSKQAVIVIPDTKDEVNEINLSLPRSAVLRLTEGGIGLIIEMRGVTIDIPTTSLSASGDDLYFKVVPIKDAAAQRQAEQRAKENGGERAGELAIVGRPMTIETNLQQQPVLLSIPLGNYPADRVAHLKVYIEHSDGTTEWAKGEAATDTTGGTAIRFTVRKFSTFTVVDGAADASRAAYIQGYGDGTFRPNQAVTRGELAAMLARLYADASVNGAVYAASYKDQAAFAGWASESIGQATALGLVQGYEDGTFRADQAVTRAEAATLAVRIAELSSAGQSAAYPDTIGHWAAASIAAAAKAGLVKGYGDGSFAPERALSRAEAAALLNRLTGRSVGGKADKRWIDVPESYWGFADIQAAGMNQ</sequence>
<reference evidence="2" key="1">
    <citation type="submission" date="2022-10" db="EMBL/GenBank/DDBJ databases">
        <title>Comparative genomic analysis of Cohnella hashimotonis sp. nov., isolated from the International Space Station.</title>
        <authorList>
            <person name="Simpson A."/>
            <person name="Venkateswaran K."/>
        </authorList>
    </citation>
    <scope>NUCLEOTIDE SEQUENCE</scope>
    <source>
        <strain evidence="2">DSM 28161</strain>
    </source>
</reference>
<evidence type="ECO:0000313" key="3">
    <source>
        <dbReference type="Proteomes" id="UP001153404"/>
    </source>
</evidence>
<comment type="caution">
    <text evidence="2">The sequence shown here is derived from an EMBL/GenBank/DDBJ whole genome shotgun (WGS) entry which is preliminary data.</text>
</comment>
<dbReference type="InterPro" id="IPR001119">
    <property type="entry name" value="SLH_dom"/>
</dbReference>
<dbReference type="AlphaFoldDB" id="A0A9X4L6N4"/>
<dbReference type="Proteomes" id="UP001153404">
    <property type="component" value="Unassembled WGS sequence"/>
</dbReference>
<gene>
    <name evidence="2" type="ORF">OMP40_38145</name>
</gene>
<proteinExistence type="predicted"/>
<dbReference type="InterPro" id="IPR051465">
    <property type="entry name" value="Cell_Envelope_Struct_Comp"/>
</dbReference>